<evidence type="ECO:0000259" key="17">
    <source>
        <dbReference type="Pfam" id="PF17786"/>
    </source>
</evidence>
<organism evidence="19 20">
    <name type="scientific">Pochonia chlamydosporia 170</name>
    <dbReference type="NCBI Taxonomy" id="1380566"/>
    <lineage>
        <taxon>Eukaryota</taxon>
        <taxon>Fungi</taxon>
        <taxon>Dikarya</taxon>
        <taxon>Ascomycota</taxon>
        <taxon>Pezizomycotina</taxon>
        <taxon>Sordariomycetes</taxon>
        <taxon>Hypocreomycetidae</taxon>
        <taxon>Hypocreales</taxon>
        <taxon>Clavicipitaceae</taxon>
        <taxon>Pochonia</taxon>
    </lineage>
</organism>
<dbReference type="InterPro" id="IPR013783">
    <property type="entry name" value="Ig-like_fold"/>
</dbReference>
<comment type="caution">
    <text evidence="19">The sequence shown here is derived from an EMBL/GenBank/DDBJ whole genome shotgun (WGS) entry which is preliminary data.</text>
</comment>
<dbReference type="RefSeq" id="XP_022285697.1">
    <property type="nucleotide sequence ID" value="XM_022429276.1"/>
</dbReference>
<evidence type="ECO:0000256" key="11">
    <source>
        <dbReference type="ARBA" id="ARBA00023326"/>
    </source>
</evidence>
<keyword evidence="11" id="KW-0624">Polysaccharide degradation</keyword>
<evidence type="ECO:0000259" key="18">
    <source>
        <dbReference type="Pfam" id="PF22666"/>
    </source>
</evidence>
<comment type="subcellular location">
    <subcellularLocation>
        <location evidence="2">Secreted</location>
    </subcellularLocation>
</comment>
<dbReference type="InterPro" id="IPR041447">
    <property type="entry name" value="Mannosidase_ig"/>
</dbReference>
<evidence type="ECO:0000256" key="6">
    <source>
        <dbReference type="ARBA" id="ARBA00022525"/>
    </source>
</evidence>
<evidence type="ECO:0000313" key="19">
    <source>
        <dbReference type="EMBL" id="OWT43258.1"/>
    </source>
</evidence>
<comment type="pathway">
    <text evidence="3">Glycan metabolism; N-glycan degradation.</text>
</comment>
<reference evidence="19 20" key="1">
    <citation type="journal article" date="2016" name="PLoS Pathog.">
        <title>Biosynthesis of antibiotic leucinostatins in bio-control fungus Purpureocillium lilacinum and their inhibition on phytophthora revealed by genome mining.</title>
        <authorList>
            <person name="Wang G."/>
            <person name="Liu Z."/>
            <person name="Lin R."/>
            <person name="Li E."/>
            <person name="Mao Z."/>
            <person name="Ling J."/>
            <person name="Yang Y."/>
            <person name="Yin W.B."/>
            <person name="Xie B."/>
        </authorList>
    </citation>
    <scope>NUCLEOTIDE SEQUENCE [LARGE SCALE GENOMIC DNA]</scope>
    <source>
        <strain evidence="19">170</strain>
    </source>
</reference>
<dbReference type="FunFam" id="3.20.20.80:FF:000050">
    <property type="entry name" value="Beta-mannosidase B"/>
    <property type="match status" value="1"/>
</dbReference>
<dbReference type="SUPFAM" id="SSF49785">
    <property type="entry name" value="Galactose-binding domain-like"/>
    <property type="match status" value="1"/>
</dbReference>
<dbReference type="EMBL" id="LSBJ02000002">
    <property type="protein sequence ID" value="OWT43258.1"/>
    <property type="molecule type" value="Genomic_DNA"/>
</dbReference>
<feature type="domain" description="Glycoside hydrolase family 2 immunoglobulin-like beta-sandwich" evidence="15">
    <location>
        <begin position="196"/>
        <end position="301"/>
    </location>
</feature>
<dbReference type="InterPro" id="IPR008979">
    <property type="entry name" value="Galactose-bd-like_sf"/>
</dbReference>
<dbReference type="GO" id="GO:0004567">
    <property type="term" value="F:beta-mannosidase activity"/>
    <property type="evidence" value="ECO:0007669"/>
    <property type="project" value="UniProtKB-EC"/>
</dbReference>
<dbReference type="SUPFAM" id="SSF51445">
    <property type="entry name" value="(Trans)glycosidases"/>
    <property type="match status" value="1"/>
</dbReference>
<protein>
    <recommendedName>
        <fullName evidence="13">Beta-mannosidase B</fullName>
        <ecNumber evidence="5">3.2.1.25</ecNumber>
    </recommendedName>
    <alternativeName>
        <fullName evidence="14">Mannanase B</fullName>
    </alternativeName>
</protein>
<dbReference type="Gene3D" id="3.20.20.80">
    <property type="entry name" value="Glycosidases"/>
    <property type="match status" value="1"/>
</dbReference>
<gene>
    <name evidence="19" type="ORF">VFPPC_17579</name>
</gene>
<keyword evidence="6" id="KW-0964">Secreted</keyword>
<dbReference type="GO" id="GO:0000272">
    <property type="term" value="P:polysaccharide catabolic process"/>
    <property type="evidence" value="ECO:0007669"/>
    <property type="project" value="UniProtKB-KW"/>
</dbReference>
<evidence type="ECO:0000256" key="2">
    <source>
        <dbReference type="ARBA" id="ARBA00004613"/>
    </source>
</evidence>
<dbReference type="InterPro" id="IPR041625">
    <property type="entry name" value="Beta-mannosidase_Ig"/>
</dbReference>
<feature type="domain" description="Beta-mannosidase Ig-fold" evidence="16">
    <location>
        <begin position="812"/>
        <end position="863"/>
    </location>
</feature>
<dbReference type="Gene3D" id="2.60.40.10">
    <property type="entry name" value="Immunoglobulins"/>
    <property type="match status" value="2"/>
</dbReference>
<keyword evidence="7" id="KW-0378">Hydrolase</keyword>
<evidence type="ECO:0000256" key="9">
    <source>
        <dbReference type="ARBA" id="ARBA00023277"/>
    </source>
</evidence>
<dbReference type="Gene3D" id="2.60.120.260">
    <property type="entry name" value="Galactose-binding domain-like"/>
    <property type="match status" value="1"/>
</dbReference>
<dbReference type="EC" id="3.2.1.25" evidence="5"/>
<dbReference type="GO" id="GO:0006516">
    <property type="term" value="P:glycoprotein catabolic process"/>
    <property type="evidence" value="ECO:0007669"/>
    <property type="project" value="TreeGrafter"/>
</dbReference>
<evidence type="ECO:0000256" key="4">
    <source>
        <dbReference type="ARBA" id="ARBA00011738"/>
    </source>
</evidence>
<dbReference type="Pfam" id="PF17786">
    <property type="entry name" value="Mannosidase_ig"/>
    <property type="match status" value="1"/>
</dbReference>
<dbReference type="STRING" id="1380566.A0A219AR49"/>
<keyword evidence="8" id="KW-0325">Glycoprotein</keyword>
<dbReference type="KEGG" id="pchm:VFPPC_17579"/>
<keyword evidence="10" id="KW-0326">Glycosidase</keyword>
<evidence type="ECO:0000256" key="1">
    <source>
        <dbReference type="ARBA" id="ARBA00000829"/>
    </source>
</evidence>
<dbReference type="PANTHER" id="PTHR43730">
    <property type="entry name" value="BETA-MANNOSIDASE"/>
    <property type="match status" value="1"/>
</dbReference>
<evidence type="ECO:0000256" key="5">
    <source>
        <dbReference type="ARBA" id="ARBA00012754"/>
    </source>
</evidence>
<dbReference type="AlphaFoldDB" id="A0A219AR49"/>
<dbReference type="GeneID" id="33936524"/>
<keyword evidence="9" id="KW-0119">Carbohydrate metabolism</keyword>
<feature type="domain" description="Mannosidase Ig/CBM-like" evidence="17">
    <location>
        <begin position="697"/>
        <end position="797"/>
    </location>
</feature>
<dbReference type="Pfam" id="PF00703">
    <property type="entry name" value="Glyco_hydro_2"/>
    <property type="match status" value="1"/>
</dbReference>
<dbReference type="Proteomes" id="UP000078397">
    <property type="component" value="Unassembled WGS sequence"/>
</dbReference>
<dbReference type="FunFam" id="2.60.120.260:FF:000118">
    <property type="entry name" value="Beta-mannosidase B"/>
    <property type="match status" value="1"/>
</dbReference>
<evidence type="ECO:0000259" key="16">
    <source>
        <dbReference type="Pfam" id="PF17753"/>
    </source>
</evidence>
<dbReference type="Pfam" id="PF22666">
    <property type="entry name" value="Glyco_hydro_2_N2"/>
    <property type="match status" value="1"/>
</dbReference>
<evidence type="ECO:0000259" key="15">
    <source>
        <dbReference type="Pfam" id="PF00703"/>
    </source>
</evidence>
<evidence type="ECO:0000256" key="12">
    <source>
        <dbReference type="ARBA" id="ARBA00038429"/>
    </source>
</evidence>
<evidence type="ECO:0000313" key="20">
    <source>
        <dbReference type="Proteomes" id="UP000078397"/>
    </source>
</evidence>
<dbReference type="OrthoDB" id="2866996at2759"/>
<dbReference type="SUPFAM" id="SSF49303">
    <property type="entry name" value="beta-Galactosidase/glucuronidase domain"/>
    <property type="match status" value="2"/>
</dbReference>
<evidence type="ECO:0000256" key="7">
    <source>
        <dbReference type="ARBA" id="ARBA00022801"/>
    </source>
</evidence>
<dbReference type="InterPro" id="IPR017853">
    <property type="entry name" value="GH"/>
</dbReference>
<dbReference type="Pfam" id="PF17753">
    <property type="entry name" value="Ig_mannosidase"/>
    <property type="match status" value="1"/>
</dbReference>
<dbReference type="InterPro" id="IPR036156">
    <property type="entry name" value="Beta-gal/glucu_dom_sf"/>
</dbReference>
<name>A0A219AR49_METCM</name>
<feature type="domain" description="Beta-mannosidase-like galactose-binding" evidence="18">
    <location>
        <begin position="12"/>
        <end position="186"/>
    </location>
</feature>
<evidence type="ECO:0000256" key="10">
    <source>
        <dbReference type="ARBA" id="ARBA00023295"/>
    </source>
</evidence>
<dbReference type="InterPro" id="IPR050887">
    <property type="entry name" value="Beta-mannosidase_GH2"/>
</dbReference>
<evidence type="ECO:0000256" key="13">
    <source>
        <dbReference type="ARBA" id="ARBA00041069"/>
    </source>
</evidence>
<comment type="similarity">
    <text evidence="12">Belongs to the glycosyl hydrolase 2 family. Beta-mannosidase B subfamily.</text>
</comment>
<accession>A0A219AR49</accession>
<comment type="catalytic activity">
    <reaction evidence="1">
        <text>Hydrolysis of terminal, non-reducing beta-D-mannose residues in beta-D-mannosides.</text>
        <dbReference type="EC" id="3.2.1.25"/>
    </reaction>
</comment>
<sequence length="878" mass="100400">MAHTRVQLTSGWTFKQQEWSSEEWLPVSQVPSQIHMDLLAHKKIPDPFVDINERAVQWVGDKVWQYKVSFPTPKASSGDLTTDLVFEGLDTFATVALNGKEILKTDNMFVSYRVNISEHLKHDGDNVLEIEFDSAWIRGRELVKEHSHEHNFLVRQTEAGRVAVRKAQYNWGWDWGPILMTAGPWKPVYLEQYTARLDDVWAQNEVASDLKTCSGTIYANIAGQVHTNDKLAVSLTLDGKNIIQEQVTIPNNGKVSVPFKIADPQLWYPLNYGPQTRYNLQATIVRNDIELHATFKLIGFRRTELVQEPDAHGKSFYFRINNVDVFGGGSCWIPADSYSSAISPKRYYDWIKLMAEGNQVMIRVWGGGIYEDDSLIDACDELGVLVWHDFQFACASYPTYASYMKTLEVEVRQHIRRLRWHPSVIAWAGNNEDYQVQERYKLDYDFENKDPDSWLKSTFPARYLYEHFLPELVKEEDPFMIYHPSSPWGDGKPTADPTVGDIHQWNLWHGAVNKYQEVSLLGGRFISEFGMEAYPHLSTVQRMTTHPSQLYPGSMTIDFHNKGIFNERRMTTYVSENFRLKYDLPSYIHLTQVVQAEAMRFAYKTWRRDWGTAGDRKCGGVLVWQLNDCWPTMSWAVVDYYLVKKPAYYAISRALRPLDIGVTRTYHDWTQTGYYIDENSKLCTGQVDQTLPARQSAFDVWIASSNVQPVDAQVTVRFISIRSGKDVTDSITESITATPNATTTVFSNKPLKPSIPHHDDYTVPFDVTQYDPYVVYTTLSVNGSVVATDTAWPDPIKFLDMPDRGISFSITSKNQVTVSADRPTKGFVFEEVEGMKLSDNGFDIMPGDKHDITVDGPVSAEKLRWTYIGADDASLEIK</sequence>
<dbReference type="PANTHER" id="PTHR43730:SF1">
    <property type="entry name" value="BETA-MANNOSIDASE"/>
    <property type="match status" value="1"/>
</dbReference>
<proteinExistence type="inferred from homology"/>
<evidence type="ECO:0000256" key="3">
    <source>
        <dbReference type="ARBA" id="ARBA00004740"/>
    </source>
</evidence>
<evidence type="ECO:0000256" key="8">
    <source>
        <dbReference type="ARBA" id="ARBA00023180"/>
    </source>
</evidence>
<comment type="subunit">
    <text evidence="4">Homodimer.</text>
</comment>
<dbReference type="GO" id="GO:0005576">
    <property type="term" value="C:extracellular region"/>
    <property type="evidence" value="ECO:0007669"/>
    <property type="project" value="UniProtKB-SubCell"/>
</dbReference>
<dbReference type="InterPro" id="IPR054593">
    <property type="entry name" value="Beta-mannosidase-like_N2"/>
</dbReference>
<evidence type="ECO:0000256" key="14">
    <source>
        <dbReference type="ARBA" id="ARBA00041614"/>
    </source>
</evidence>
<dbReference type="InterPro" id="IPR006102">
    <property type="entry name" value="Ig-like_GH2"/>
</dbReference>
<keyword evidence="20" id="KW-1185">Reference proteome</keyword>